<dbReference type="InterPro" id="IPR036770">
    <property type="entry name" value="Ankyrin_rpt-contain_sf"/>
</dbReference>
<reference evidence="5 6" key="1">
    <citation type="journal article" date="2017" name="Nat. Ecol. Evol.">
        <title>Scallop genome provides insights into evolution of bilaterian karyotype and development.</title>
        <authorList>
            <person name="Wang S."/>
            <person name="Zhang J."/>
            <person name="Jiao W."/>
            <person name="Li J."/>
            <person name="Xun X."/>
            <person name="Sun Y."/>
            <person name="Guo X."/>
            <person name="Huan P."/>
            <person name="Dong B."/>
            <person name="Zhang L."/>
            <person name="Hu X."/>
            <person name="Sun X."/>
            <person name="Wang J."/>
            <person name="Zhao C."/>
            <person name="Wang Y."/>
            <person name="Wang D."/>
            <person name="Huang X."/>
            <person name="Wang R."/>
            <person name="Lv J."/>
            <person name="Li Y."/>
            <person name="Zhang Z."/>
            <person name="Liu B."/>
            <person name="Lu W."/>
            <person name="Hui Y."/>
            <person name="Liang J."/>
            <person name="Zhou Z."/>
            <person name="Hou R."/>
            <person name="Li X."/>
            <person name="Liu Y."/>
            <person name="Li H."/>
            <person name="Ning X."/>
            <person name="Lin Y."/>
            <person name="Zhao L."/>
            <person name="Xing Q."/>
            <person name="Dou J."/>
            <person name="Li Y."/>
            <person name="Mao J."/>
            <person name="Guo H."/>
            <person name="Dou H."/>
            <person name="Li T."/>
            <person name="Mu C."/>
            <person name="Jiang W."/>
            <person name="Fu Q."/>
            <person name="Fu X."/>
            <person name="Miao Y."/>
            <person name="Liu J."/>
            <person name="Yu Q."/>
            <person name="Li R."/>
            <person name="Liao H."/>
            <person name="Li X."/>
            <person name="Kong Y."/>
            <person name="Jiang Z."/>
            <person name="Chourrout D."/>
            <person name="Li R."/>
            <person name="Bao Z."/>
        </authorList>
    </citation>
    <scope>NUCLEOTIDE SEQUENCE [LARGE SCALE GENOMIC DNA]</scope>
    <source>
        <strain evidence="5 6">PY_sf001</strain>
    </source>
</reference>
<dbReference type="PROSITE" id="PS50088">
    <property type="entry name" value="ANK_REPEAT"/>
    <property type="match status" value="3"/>
</dbReference>
<dbReference type="GO" id="GO:0000151">
    <property type="term" value="C:ubiquitin ligase complex"/>
    <property type="evidence" value="ECO:0007669"/>
    <property type="project" value="TreeGrafter"/>
</dbReference>
<evidence type="ECO:0000313" key="5">
    <source>
        <dbReference type="EMBL" id="OWF45349.1"/>
    </source>
</evidence>
<dbReference type="PANTHER" id="PTHR24173:SF27">
    <property type="entry name" value="ANKYRIN REPEAT AND SOCS BOX PROTEIN 1"/>
    <property type="match status" value="1"/>
</dbReference>
<dbReference type="CDD" id="cd03587">
    <property type="entry name" value="SOCS"/>
    <property type="match status" value="1"/>
</dbReference>
<evidence type="ECO:0000259" key="4">
    <source>
        <dbReference type="PROSITE" id="PS50225"/>
    </source>
</evidence>
<dbReference type="PROSITE" id="PS50297">
    <property type="entry name" value="ANK_REP_REGION"/>
    <property type="match status" value="3"/>
</dbReference>
<dbReference type="SMART" id="SM00253">
    <property type="entry name" value="SOCS"/>
    <property type="match status" value="1"/>
</dbReference>
<dbReference type="SMART" id="SM00969">
    <property type="entry name" value="SOCS_box"/>
    <property type="match status" value="1"/>
</dbReference>
<keyword evidence="2 3" id="KW-0040">ANK repeat</keyword>
<feature type="repeat" description="ANK" evidence="3">
    <location>
        <begin position="60"/>
        <end position="92"/>
    </location>
</feature>
<dbReference type="Gene3D" id="1.25.40.20">
    <property type="entry name" value="Ankyrin repeat-containing domain"/>
    <property type="match status" value="3"/>
</dbReference>
<dbReference type="FunFam" id="1.10.750.20:FF:000001">
    <property type="entry name" value="Ankyrin repeat and SOCS box containing 1"/>
    <property type="match status" value="1"/>
</dbReference>
<feature type="repeat" description="ANK" evidence="3">
    <location>
        <begin position="209"/>
        <end position="241"/>
    </location>
</feature>
<dbReference type="GO" id="GO:0006511">
    <property type="term" value="P:ubiquitin-dependent protein catabolic process"/>
    <property type="evidence" value="ECO:0007669"/>
    <property type="project" value="TreeGrafter"/>
</dbReference>
<dbReference type="STRING" id="6573.A0A210Q9I5"/>
<dbReference type="Gene3D" id="1.10.750.20">
    <property type="entry name" value="SOCS box"/>
    <property type="match status" value="1"/>
</dbReference>
<dbReference type="InterPro" id="IPR036036">
    <property type="entry name" value="SOCS_box-like_dom_sf"/>
</dbReference>
<protein>
    <submittedName>
        <fullName evidence="5">Ankyrin repeat, PH and SEC7 domain containing protein secG</fullName>
    </submittedName>
</protein>
<proteinExistence type="predicted"/>
<dbReference type="Proteomes" id="UP000242188">
    <property type="component" value="Unassembled WGS sequence"/>
</dbReference>
<dbReference type="Pfam" id="PF07525">
    <property type="entry name" value="SOCS_box"/>
    <property type="match status" value="1"/>
</dbReference>
<dbReference type="SUPFAM" id="SSF48403">
    <property type="entry name" value="Ankyrin repeat"/>
    <property type="match status" value="1"/>
</dbReference>
<sequence length="442" mass="49947">MAHFRKRKSTEMIQKDFELDRKLVLASKEGDFEEVKRLAELGASPDSTEYNKNLFYASQNYTTPLQNAAANGYHEIVQYLIEKGADINAKDRFDVTALHMAAEMGHRECLQKLLDAEALCNVGTKYSKQGSYTAFPHAGGTTPLHLAAANNHIDCVTKLIWDGADYNAVDEFGRTSLYIAAQKTFEDCVHAHLNNAIWKDILSLPSKQTGDTPLHECVKNGMLSCVESLLKRGSDVNHKNMAGFSPLHLVVQANKTFSMDMLRQLVMNGYNTDVNIPESLGYSPLHYVCFHETSMQERRPEAAALLIAYGASYKILNRQGDNVLQYELRNKNTDRTILHAIVKSEAYLPTLESLGAVSAHILPPDARDPRHQGIMNLNRSDEQYAKLSWYRDLCKDPRPLQHYCRCVIRNTVGVRRLSKIDTLPLPTTLKEYLHLTLEEFRS</sequence>
<dbReference type="Pfam" id="PF12796">
    <property type="entry name" value="Ank_2"/>
    <property type="match status" value="2"/>
</dbReference>
<accession>A0A210Q9I5</accession>
<dbReference type="AlphaFoldDB" id="A0A210Q9I5"/>
<evidence type="ECO:0000256" key="2">
    <source>
        <dbReference type="ARBA" id="ARBA00023043"/>
    </source>
</evidence>
<dbReference type="InterPro" id="IPR001496">
    <property type="entry name" value="SOCS_box"/>
</dbReference>
<dbReference type="GO" id="GO:0035556">
    <property type="term" value="P:intracellular signal transduction"/>
    <property type="evidence" value="ECO:0007669"/>
    <property type="project" value="InterPro"/>
</dbReference>
<dbReference type="EMBL" id="NEDP02004518">
    <property type="protein sequence ID" value="OWF45349.1"/>
    <property type="molecule type" value="Genomic_DNA"/>
</dbReference>
<gene>
    <name evidence="5" type="ORF">KP79_PYT17177</name>
</gene>
<evidence type="ECO:0000313" key="6">
    <source>
        <dbReference type="Proteomes" id="UP000242188"/>
    </source>
</evidence>
<dbReference type="SMART" id="SM00248">
    <property type="entry name" value="ANK"/>
    <property type="match status" value="7"/>
</dbReference>
<dbReference type="InterPro" id="IPR002110">
    <property type="entry name" value="Ankyrin_rpt"/>
</dbReference>
<name>A0A210Q9I5_MIZYE</name>
<evidence type="ECO:0000256" key="1">
    <source>
        <dbReference type="ARBA" id="ARBA00022737"/>
    </source>
</evidence>
<organism evidence="5 6">
    <name type="scientific">Mizuhopecten yessoensis</name>
    <name type="common">Japanese scallop</name>
    <name type="synonym">Patinopecten yessoensis</name>
    <dbReference type="NCBI Taxonomy" id="6573"/>
    <lineage>
        <taxon>Eukaryota</taxon>
        <taxon>Metazoa</taxon>
        <taxon>Spiralia</taxon>
        <taxon>Lophotrochozoa</taxon>
        <taxon>Mollusca</taxon>
        <taxon>Bivalvia</taxon>
        <taxon>Autobranchia</taxon>
        <taxon>Pteriomorphia</taxon>
        <taxon>Pectinida</taxon>
        <taxon>Pectinoidea</taxon>
        <taxon>Pectinidae</taxon>
        <taxon>Mizuhopecten</taxon>
    </lineage>
</organism>
<dbReference type="PRINTS" id="PR01415">
    <property type="entry name" value="ANKYRIN"/>
</dbReference>
<dbReference type="SUPFAM" id="SSF158235">
    <property type="entry name" value="SOCS box-like"/>
    <property type="match status" value="1"/>
</dbReference>
<dbReference type="PANTHER" id="PTHR24173">
    <property type="entry name" value="ANKYRIN REPEAT CONTAINING"/>
    <property type="match status" value="1"/>
</dbReference>
<feature type="domain" description="SOCS box" evidence="4">
    <location>
        <begin position="395"/>
        <end position="433"/>
    </location>
</feature>
<keyword evidence="1" id="KW-0677">Repeat</keyword>
<comment type="caution">
    <text evidence="5">The sequence shown here is derived from an EMBL/GenBank/DDBJ whole genome shotgun (WGS) entry which is preliminary data.</text>
</comment>
<evidence type="ECO:0000256" key="3">
    <source>
        <dbReference type="PROSITE-ProRule" id="PRU00023"/>
    </source>
</evidence>
<keyword evidence="6" id="KW-1185">Reference proteome</keyword>
<dbReference type="GO" id="GO:0016567">
    <property type="term" value="P:protein ubiquitination"/>
    <property type="evidence" value="ECO:0007669"/>
    <property type="project" value="TreeGrafter"/>
</dbReference>
<dbReference type="OrthoDB" id="21416at2759"/>
<feature type="repeat" description="ANK" evidence="3">
    <location>
        <begin position="139"/>
        <end position="171"/>
    </location>
</feature>
<dbReference type="PROSITE" id="PS50225">
    <property type="entry name" value="SOCS"/>
    <property type="match status" value="1"/>
</dbReference>